<organism evidence="1 2">
    <name type="scientific">Paraburkholderia sediminicola</name>
    <dbReference type="NCBI Taxonomy" id="458836"/>
    <lineage>
        <taxon>Bacteria</taxon>
        <taxon>Pseudomonadati</taxon>
        <taxon>Pseudomonadota</taxon>
        <taxon>Betaproteobacteria</taxon>
        <taxon>Burkholderiales</taxon>
        <taxon>Burkholderiaceae</taxon>
        <taxon>Paraburkholderia</taxon>
    </lineage>
</organism>
<reference evidence="1 2" key="1">
    <citation type="submission" date="2020-04" db="EMBL/GenBank/DDBJ databases">
        <authorList>
            <person name="De Canck E."/>
        </authorList>
    </citation>
    <scope>NUCLEOTIDE SEQUENCE [LARGE SCALE GENOMIC DNA]</scope>
    <source>
        <strain evidence="1 2">LMG 24238</strain>
    </source>
</reference>
<proteinExistence type="predicted"/>
<gene>
    <name evidence="1" type="ORF">LMG24238_06082</name>
</gene>
<sequence length="243" mass="28605">MRDAVRPGVELCVGERFTIAAHGDRIGTHACLRFDRYRHRFERYRNVPCSLIRQRHAIAQRKRTNTRIRRPRRLIEYRHIVCKQTLHRRRIEHIARKIERQIDTALAFRRIQAQIELRGIHIERHTFDIESRQRCTMRRMLPQVEHHVEKRRTAGFPHRLQRLDQSGERQVLIALPFGEACRHLVEQAGIGIARSQRSAHHNRVDEETDQAGCVSAVPARHRHTHAHIARAGVAMQQHVEGSQ</sequence>
<protein>
    <submittedName>
        <fullName evidence="1">Uncharacterized protein</fullName>
    </submittedName>
</protein>
<evidence type="ECO:0000313" key="2">
    <source>
        <dbReference type="Proteomes" id="UP000494255"/>
    </source>
</evidence>
<evidence type="ECO:0000313" key="1">
    <source>
        <dbReference type="EMBL" id="CAB3734812.1"/>
    </source>
</evidence>
<dbReference type="EMBL" id="CADIKC010000010">
    <property type="protein sequence ID" value="CAB3734812.1"/>
    <property type="molecule type" value="Genomic_DNA"/>
</dbReference>
<dbReference type="AntiFam" id="ANF00178">
    <property type="entry name" value="Shadow ORF (opposite dhbF)"/>
</dbReference>
<accession>A0A6J5CGV7</accession>
<name>A0A6J5CGV7_9BURK</name>
<dbReference type="AlphaFoldDB" id="A0A6J5CGV7"/>
<dbReference type="Proteomes" id="UP000494255">
    <property type="component" value="Unassembled WGS sequence"/>
</dbReference>
<keyword evidence="2" id="KW-1185">Reference proteome</keyword>